<keyword evidence="1" id="KW-1133">Transmembrane helix</keyword>
<organism evidence="2 3">
    <name type="scientific">Mycena maculata</name>
    <dbReference type="NCBI Taxonomy" id="230809"/>
    <lineage>
        <taxon>Eukaryota</taxon>
        <taxon>Fungi</taxon>
        <taxon>Dikarya</taxon>
        <taxon>Basidiomycota</taxon>
        <taxon>Agaricomycotina</taxon>
        <taxon>Agaricomycetes</taxon>
        <taxon>Agaricomycetidae</taxon>
        <taxon>Agaricales</taxon>
        <taxon>Marasmiineae</taxon>
        <taxon>Mycenaceae</taxon>
        <taxon>Mycena</taxon>
    </lineage>
</organism>
<sequence>YILQTAMMFSACMFFYMSLNLQMVLVHGLNGQMMEKYYLTGSFLATEATNIPAVAAGQLGYDSMFGICWYNNPNPTTKLRWMLGSQLFW</sequence>
<feature type="non-terminal residue" evidence="2">
    <location>
        <position position="89"/>
    </location>
</feature>
<accession>A0AAD7KI30</accession>
<keyword evidence="3" id="KW-1185">Reference proteome</keyword>
<comment type="caution">
    <text evidence="2">The sequence shown here is derived from an EMBL/GenBank/DDBJ whole genome shotgun (WGS) entry which is preliminary data.</text>
</comment>
<dbReference type="Proteomes" id="UP001215280">
    <property type="component" value="Unassembled WGS sequence"/>
</dbReference>
<evidence type="ECO:0000313" key="2">
    <source>
        <dbReference type="EMBL" id="KAJ7785179.1"/>
    </source>
</evidence>
<gene>
    <name evidence="2" type="ORF">DFH07DRAFT_679582</name>
</gene>
<feature type="transmembrane region" description="Helical" evidence="1">
    <location>
        <begin position="6"/>
        <end position="26"/>
    </location>
</feature>
<evidence type="ECO:0000313" key="3">
    <source>
        <dbReference type="Proteomes" id="UP001215280"/>
    </source>
</evidence>
<protein>
    <submittedName>
        <fullName evidence="2">Uncharacterized protein</fullName>
    </submittedName>
</protein>
<dbReference type="EMBL" id="JARJLG010000001">
    <property type="protein sequence ID" value="KAJ7785179.1"/>
    <property type="molecule type" value="Genomic_DNA"/>
</dbReference>
<keyword evidence="1" id="KW-0812">Transmembrane</keyword>
<reference evidence="2" key="1">
    <citation type="submission" date="2023-03" db="EMBL/GenBank/DDBJ databases">
        <title>Massive genome expansion in bonnet fungi (Mycena s.s.) driven by repeated elements and novel gene families across ecological guilds.</title>
        <authorList>
            <consortium name="Lawrence Berkeley National Laboratory"/>
            <person name="Harder C.B."/>
            <person name="Miyauchi S."/>
            <person name="Viragh M."/>
            <person name="Kuo A."/>
            <person name="Thoen E."/>
            <person name="Andreopoulos B."/>
            <person name="Lu D."/>
            <person name="Skrede I."/>
            <person name="Drula E."/>
            <person name="Henrissat B."/>
            <person name="Morin E."/>
            <person name="Kohler A."/>
            <person name="Barry K."/>
            <person name="LaButti K."/>
            <person name="Morin E."/>
            <person name="Salamov A."/>
            <person name="Lipzen A."/>
            <person name="Mereny Z."/>
            <person name="Hegedus B."/>
            <person name="Baldrian P."/>
            <person name="Stursova M."/>
            <person name="Weitz H."/>
            <person name="Taylor A."/>
            <person name="Grigoriev I.V."/>
            <person name="Nagy L.G."/>
            <person name="Martin F."/>
            <person name="Kauserud H."/>
        </authorList>
    </citation>
    <scope>NUCLEOTIDE SEQUENCE</scope>
    <source>
        <strain evidence="2">CBHHK188m</strain>
    </source>
</reference>
<proteinExistence type="predicted"/>
<name>A0AAD7KI30_9AGAR</name>
<evidence type="ECO:0000256" key="1">
    <source>
        <dbReference type="SAM" id="Phobius"/>
    </source>
</evidence>
<feature type="non-terminal residue" evidence="2">
    <location>
        <position position="1"/>
    </location>
</feature>
<keyword evidence="1" id="KW-0472">Membrane</keyword>
<dbReference type="AlphaFoldDB" id="A0AAD7KI30"/>